<organism evidence="1 2">
    <name type="scientific">Bradyrhizobium erythrophlei</name>
    <dbReference type="NCBI Taxonomy" id="1437360"/>
    <lineage>
        <taxon>Bacteria</taxon>
        <taxon>Pseudomonadati</taxon>
        <taxon>Pseudomonadota</taxon>
        <taxon>Alphaproteobacteria</taxon>
        <taxon>Hyphomicrobiales</taxon>
        <taxon>Nitrobacteraceae</taxon>
        <taxon>Bradyrhizobium</taxon>
    </lineage>
</organism>
<proteinExistence type="predicted"/>
<dbReference type="AlphaFoldDB" id="A0A1M5H286"/>
<dbReference type="EMBL" id="LT670817">
    <property type="protein sequence ID" value="SHG10044.1"/>
    <property type="molecule type" value="Genomic_DNA"/>
</dbReference>
<evidence type="ECO:0000313" key="1">
    <source>
        <dbReference type="EMBL" id="SHG10044.1"/>
    </source>
</evidence>
<sequence>MRVMEYAGSRLIALQELQRTSRLFISGVHSGRLCRRKSAQVRTVSYSQASSTPPPAGRGRLGFVQPGVKARRRWRVPNAFFTGCGDIGARVAYHARLSGKRSPMSQPGGGFLATKQSFASSL</sequence>
<dbReference type="Proteomes" id="UP000189796">
    <property type="component" value="Chromosome I"/>
</dbReference>
<protein>
    <submittedName>
        <fullName evidence="1">Uncharacterized protein</fullName>
    </submittedName>
</protein>
<accession>A0A1M5H286</accession>
<name>A0A1M5H286_9BRAD</name>
<gene>
    <name evidence="1" type="ORF">SAMN05443248_0283</name>
</gene>
<evidence type="ECO:0000313" key="2">
    <source>
        <dbReference type="Proteomes" id="UP000189796"/>
    </source>
</evidence>
<reference evidence="1 2" key="1">
    <citation type="submission" date="2016-11" db="EMBL/GenBank/DDBJ databases">
        <authorList>
            <person name="Jaros S."/>
            <person name="Januszkiewicz K."/>
            <person name="Wedrychowicz H."/>
        </authorList>
    </citation>
    <scope>NUCLEOTIDE SEQUENCE [LARGE SCALE GENOMIC DNA]</scope>
    <source>
        <strain evidence="1 2">GAS138</strain>
    </source>
</reference>